<sequence>MAQIPERVPDEGGQLEADPDLYDASDSSLGDEVSRYTASLTSSIERYPIENGRSFKSGSYIAPNDESELDRLDLTHQMLRITLGDKLFLAPIGEKPKNILDIGTGTGIWAIEMADAFPETHIIGTDLSATQPTWIPPNVKFEIDDAEEPWTFREKFDYVHVRYLAAAIVDWPKLVRQAFDATAPGEWAEFQDFDLKYYSEDGSLTDEHSVQQWITTLLKAAEDFRRDPSPGSKLEQYMKDAGFEDVHHEKYRMPIGPWPKDKHLKTIGAWNLVQLEDGLEGFTLRLFTTVLGWSLEEVQVLLANVRKDLRDPKIHAQFDFHVAYGRKPK</sequence>
<feature type="region of interest" description="Disordered" evidence="1">
    <location>
        <begin position="1"/>
        <end position="33"/>
    </location>
</feature>
<dbReference type="PANTHER" id="PTHR43591:SF10">
    <property type="entry name" value="ABC TRANSMEMBRANE TYPE-1 DOMAIN-CONTAINING PROTEIN-RELATED"/>
    <property type="match status" value="1"/>
</dbReference>
<gene>
    <name evidence="2" type="ORF">JMJ35_007008</name>
</gene>
<keyword evidence="3" id="KW-1185">Reference proteome</keyword>
<organism evidence="2 3">
    <name type="scientific">Cladonia borealis</name>
    <dbReference type="NCBI Taxonomy" id="184061"/>
    <lineage>
        <taxon>Eukaryota</taxon>
        <taxon>Fungi</taxon>
        <taxon>Dikarya</taxon>
        <taxon>Ascomycota</taxon>
        <taxon>Pezizomycotina</taxon>
        <taxon>Lecanoromycetes</taxon>
        <taxon>OSLEUM clade</taxon>
        <taxon>Lecanoromycetidae</taxon>
        <taxon>Lecanorales</taxon>
        <taxon>Lecanorineae</taxon>
        <taxon>Cladoniaceae</taxon>
        <taxon>Cladonia</taxon>
    </lineage>
</organism>
<dbReference type="Pfam" id="PF13489">
    <property type="entry name" value="Methyltransf_23"/>
    <property type="match status" value="1"/>
</dbReference>
<dbReference type="GO" id="GO:0008168">
    <property type="term" value="F:methyltransferase activity"/>
    <property type="evidence" value="ECO:0007669"/>
    <property type="project" value="TreeGrafter"/>
</dbReference>
<evidence type="ECO:0008006" key="4">
    <source>
        <dbReference type="Google" id="ProtNLM"/>
    </source>
</evidence>
<dbReference type="InterPro" id="IPR029063">
    <property type="entry name" value="SAM-dependent_MTases_sf"/>
</dbReference>
<dbReference type="EMBL" id="JAFEKC020000015">
    <property type="protein sequence ID" value="KAK0510576.1"/>
    <property type="molecule type" value="Genomic_DNA"/>
</dbReference>
<dbReference type="PANTHER" id="PTHR43591">
    <property type="entry name" value="METHYLTRANSFERASE"/>
    <property type="match status" value="1"/>
</dbReference>
<name>A0AA39QZB8_9LECA</name>
<dbReference type="Proteomes" id="UP001166286">
    <property type="component" value="Unassembled WGS sequence"/>
</dbReference>
<dbReference type="CDD" id="cd02440">
    <property type="entry name" value="AdoMet_MTases"/>
    <property type="match status" value="1"/>
</dbReference>
<evidence type="ECO:0000256" key="1">
    <source>
        <dbReference type="SAM" id="MobiDB-lite"/>
    </source>
</evidence>
<dbReference type="Gene3D" id="3.40.50.150">
    <property type="entry name" value="Vaccinia Virus protein VP39"/>
    <property type="match status" value="1"/>
</dbReference>
<protein>
    <recommendedName>
        <fullName evidence="4">Methyltransferase</fullName>
    </recommendedName>
</protein>
<evidence type="ECO:0000313" key="2">
    <source>
        <dbReference type="EMBL" id="KAK0510576.1"/>
    </source>
</evidence>
<proteinExistence type="predicted"/>
<comment type="caution">
    <text evidence="2">The sequence shown here is derived from an EMBL/GenBank/DDBJ whole genome shotgun (WGS) entry which is preliminary data.</text>
</comment>
<reference evidence="2" key="1">
    <citation type="submission" date="2023-03" db="EMBL/GenBank/DDBJ databases">
        <title>Complete genome of Cladonia borealis.</title>
        <authorList>
            <person name="Park H."/>
        </authorList>
    </citation>
    <scope>NUCLEOTIDE SEQUENCE</scope>
    <source>
        <strain evidence="2">ANT050790</strain>
    </source>
</reference>
<evidence type="ECO:0000313" key="3">
    <source>
        <dbReference type="Proteomes" id="UP001166286"/>
    </source>
</evidence>
<dbReference type="AlphaFoldDB" id="A0AA39QZB8"/>
<accession>A0AA39QZB8</accession>
<dbReference type="SUPFAM" id="SSF53335">
    <property type="entry name" value="S-adenosyl-L-methionine-dependent methyltransferases"/>
    <property type="match status" value="1"/>
</dbReference>